<dbReference type="EMBL" id="JAGFBR010000012">
    <property type="protein sequence ID" value="KAH0458344.1"/>
    <property type="molecule type" value="Genomic_DNA"/>
</dbReference>
<protein>
    <submittedName>
        <fullName evidence="1">Uncharacterized protein</fullName>
    </submittedName>
</protein>
<dbReference type="AlphaFoldDB" id="A0AAV7GS69"/>
<organism evidence="1 2">
    <name type="scientific">Dendrobium chrysotoxum</name>
    <name type="common">Orchid</name>
    <dbReference type="NCBI Taxonomy" id="161865"/>
    <lineage>
        <taxon>Eukaryota</taxon>
        <taxon>Viridiplantae</taxon>
        <taxon>Streptophyta</taxon>
        <taxon>Embryophyta</taxon>
        <taxon>Tracheophyta</taxon>
        <taxon>Spermatophyta</taxon>
        <taxon>Magnoliopsida</taxon>
        <taxon>Liliopsida</taxon>
        <taxon>Asparagales</taxon>
        <taxon>Orchidaceae</taxon>
        <taxon>Epidendroideae</taxon>
        <taxon>Malaxideae</taxon>
        <taxon>Dendrobiinae</taxon>
        <taxon>Dendrobium</taxon>
    </lineage>
</organism>
<evidence type="ECO:0000313" key="1">
    <source>
        <dbReference type="EMBL" id="KAH0458344.1"/>
    </source>
</evidence>
<sequence>MKGNCRKGLFGGFFHHLHNGKTIRILPEILTGVIAKTSLATIVAIVTTANVATYSENYEVLSCKTIDAHSIKVLFGTVFLLLF</sequence>
<proteinExistence type="predicted"/>
<reference evidence="1 2" key="1">
    <citation type="journal article" date="2021" name="Hortic Res">
        <title>Chromosome-scale assembly of the Dendrobium chrysotoxum genome enhances the understanding of orchid evolution.</title>
        <authorList>
            <person name="Zhang Y."/>
            <person name="Zhang G.Q."/>
            <person name="Zhang D."/>
            <person name="Liu X.D."/>
            <person name="Xu X.Y."/>
            <person name="Sun W.H."/>
            <person name="Yu X."/>
            <person name="Zhu X."/>
            <person name="Wang Z.W."/>
            <person name="Zhao X."/>
            <person name="Zhong W.Y."/>
            <person name="Chen H."/>
            <person name="Yin W.L."/>
            <person name="Huang T."/>
            <person name="Niu S.C."/>
            <person name="Liu Z.J."/>
        </authorList>
    </citation>
    <scope>NUCLEOTIDE SEQUENCE [LARGE SCALE GENOMIC DNA]</scope>
    <source>
        <strain evidence="1">Lindl</strain>
    </source>
</reference>
<dbReference type="Proteomes" id="UP000775213">
    <property type="component" value="Unassembled WGS sequence"/>
</dbReference>
<comment type="caution">
    <text evidence="1">The sequence shown here is derived from an EMBL/GenBank/DDBJ whole genome shotgun (WGS) entry which is preliminary data.</text>
</comment>
<evidence type="ECO:0000313" key="2">
    <source>
        <dbReference type="Proteomes" id="UP000775213"/>
    </source>
</evidence>
<keyword evidence="2" id="KW-1185">Reference proteome</keyword>
<gene>
    <name evidence="1" type="ORF">IEQ34_013659</name>
</gene>
<name>A0AAV7GS69_DENCH</name>
<accession>A0AAV7GS69</accession>